<name>A0A371C031_YARLL</name>
<dbReference type="Proteomes" id="UP000256601">
    <property type="component" value="Unassembled WGS sequence"/>
</dbReference>
<accession>A0A371C031</accession>
<gene>
    <name evidence="1" type="ORF">B0I71DRAFT_148793</name>
</gene>
<dbReference type="EMBL" id="KZ857344">
    <property type="protein sequence ID" value="RDW23699.1"/>
    <property type="molecule type" value="Genomic_DNA"/>
</dbReference>
<dbReference type="AlphaFoldDB" id="A0A371C031"/>
<protein>
    <submittedName>
        <fullName evidence="1">Uncharacterized protein</fullName>
    </submittedName>
</protein>
<evidence type="ECO:0000313" key="1">
    <source>
        <dbReference type="EMBL" id="RDW23699.1"/>
    </source>
</evidence>
<dbReference type="VEuPathDB" id="FungiDB:YALI0_F15675g"/>
<reference evidence="1 2" key="1">
    <citation type="submission" date="2018-07" db="EMBL/GenBank/DDBJ databases">
        <title>Draft Genome Assemblies for Five Robust Yarrowia lipolytica Strains Exhibiting High Lipid Production and Pentose Sugar Utilization and Sugar Alcohol Secretion from Undetoxified Lignocellulosic Biomass Hydrolysates.</title>
        <authorList>
            <consortium name="DOE Joint Genome Institute"/>
            <person name="Walker C."/>
            <person name="Ryu S."/>
            <person name="Na H."/>
            <person name="Zane M."/>
            <person name="LaButti K."/>
            <person name="Lipzen A."/>
            <person name="Haridas S."/>
            <person name="Barry K."/>
            <person name="Grigoriev I.V."/>
            <person name="Quarterman J."/>
            <person name="Slininger P."/>
            <person name="Dien B."/>
            <person name="Trinh C.T."/>
        </authorList>
    </citation>
    <scope>NUCLEOTIDE SEQUENCE [LARGE SCALE GENOMIC DNA]</scope>
    <source>
        <strain evidence="1 2">YB392</strain>
    </source>
</reference>
<evidence type="ECO:0000313" key="2">
    <source>
        <dbReference type="Proteomes" id="UP000256601"/>
    </source>
</evidence>
<sequence>MEETYDCSNDSPSLQSIQEVLSIQGVAPKGATHTFGELMDVSVSVTASYPRRQDS</sequence>
<organism evidence="1 2">
    <name type="scientific">Yarrowia lipolytica</name>
    <name type="common">Candida lipolytica</name>
    <dbReference type="NCBI Taxonomy" id="4952"/>
    <lineage>
        <taxon>Eukaryota</taxon>
        <taxon>Fungi</taxon>
        <taxon>Dikarya</taxon>
        <taxon>Ascomycota</taxon>
        <taxon>Saccharomycotina</taxon>
        <taxon>Dipodascomycetes</taxon>
        <taxon>Dipodascales</taxon>
        <taxon>Dipodascales incertae sedis</taxon>
        <taxon>Yarrowia</taxon>
    </lineage>
</organism>
<proteinExistence type="predicted"/>